<dbReference type="EMBL" id="JABWUV010000012">
    <property type="protein sequence ID" value="KAF6314873.1"/>
    <property type="molecule type" value="Genomic_DNA"/>
</dbReference>
<dbReference type="Proteomes" id="UP000527355">
    <property type="component" value="Unassembled WGS sequence"/>
</dbReference>
<keyword evidence="3" id="KW-1185">Reference proteome</keyword>
<gene>
    <name evidence="2" type="ORF">mMyoMyo1_008648</name>
</gene>
<sequence length="156" mass="16417">MCADHQGACAEHDGRWLRWDGAGSKGTRPSQGTSRCHQGEPLVVTENSLLPRDVVLPGTRTCCQCQPHSHPLPAPDLPLTLTAGPNLPSGLLHLHPLLLSGNQGRHLPLAPAAGDDPLAPTVGAGAAAHIHPCAHCSPVATVPFKVQEFMHWASNK</sequence>
<accession>A0A7J7UPQ6</accession>
<name>A0A7J7UPQ6_MYOMY</name>
<feature type="region of interest" description="Disordered" evidence="1">
    <location>
        <begin position="18"/>
        <end position="40"/>
    </location>
</feature>
<evidence type="ECO:0000313" key="2">
    <source>
        <dbReference type="EMBL" id="KAF6314873.1"/>
    </source>
</evidence>
<evidence type="ECO:0000313" key="3">
    <source>
        <dbReference type="Proteomes" id="UP000527355"/>
    </source>
</evidence>
<reference evidence="2 3" key="1">
    <citation type="journal article" date="2020" name="Nature">
        <title>Six reference-quality genomes reveal evolution of bat adaptations.</title>
        <authorList>
            <person name="Jebb D."/>
            <person name="Huang Z."/>
            <person name="Pippel M."/>
            <person name="Hughes G.M."/>
            <person name="Lavrichenko K."/>
            <person name="Devanna P."/>
            <person name="Winkler S."/>
            <person name="Jermiin L.S."/>
            <person name="Skirmuntt E.C."/>
            <person name="Katzourakis A."/>
            <person name="Burkitt-Gray L."/>
            <person name="Ray D.A."/>
            <person name="Sullivan K.A.M."/>
            <person name="Roscito J.G."/>
            <person name="Kirilenko B.M."/>
            <person name="Davalos L.M."/>
            <person name="Corthals A.P."/>
            <person name="Power M.L."/>
            <person name="Jones G."/>
            <person name="Ransome R.D."/>
            <person name="Dechmann D.K.N."/>
            <person name="Locatelli A.G."/>
            <person name="Puechmaille S.J."/>
            <person name="Fedrigo O."/>
            <person name="Jarvis E.D."/>
            <person name="Hiller M."/>
            <person name="Vernes S.C."/>
            <person name="Myers E.W."/>
            <person name="Teeling E.C."/>
        </authorList>
    </citation>
    <scope>NUCLEOTIDE SEQUENCE [LARGE SCALE GENOMIC DNA]</scope>
    <source>
        <strain evidence="2">MMyoMyo1</strain>
        <tissue evidence="2">Flight muscle</tissue>
    </source>
</reference>
<evidence type="ECO:0000256" key="1">
    <source>
        <dbReference type="SAM" id="MobiDB-lite"/>
    </source>
</evidence>
<comment type="caution">
    <text evidence="2">The sequence shown here is derived from an EMBL/GenBank/DDBJ whole genome shotgun (WGS) entry which is preliminary data.</text>
</comment>
<protein>
    <submittedName>
        <fullName evidence="2">Uncharacterized protein</fullName>
    </submittedName>
</protein>
<proteinExistence type="predicted"/>
<feature type="compositionally biased region" description="Polar residues" evidence="1">
    <location>
        <begin position="27"/>
        <end position="36"/>
    </location>
</feature>
<organism evidence="2 3">
    <name type="scientific">Myotis myotis</name>
    <name type="common">Greater mouse-eared bat</name>
    <name type="synonym">Vespertilio myotis</name>
    <dbReference type="NCBI Taxonomy" id="51298"/>
    <lineage>
        <taxon>Eukaryota</taxon>
        <taxon>Metazoa</taxon>
        <taxon>Chordata</taxon>
        <taxon>Craniata</taxon>
        <taxon>Vertebrata</taxon>
        <taxon>Euteleostomi</taxon>
        <taxon>Mammalia</taxon>
        <taxon>Eutheria</taxon>
        <taxon>Laurasiatheria</taxon>
        <taxon>Chiroptera</taxon>
        <taxon>Yangochiroptera</taxon>
        <taxon>Vespertilionidae</taxon>
        <taxon>Myotis</taxon>
    </lineage>
</organism>
<dbReference type="AlphaFoldDB" id="A0A7J7UPQ6"/>